<evidence type="ECO:0000256" key="3">
    <source>
        <dbReference type="ARBA" id="ARBA00022741"/>
    </source>
</evidence>
<evidence type="ECO:0000259" key="9">
    <source>
        <dbReference type="PROSITE" id="PS50862"/>
    </source>
</evidence>
<evidence type="ECO:0000256" key="4">
    <source>
        <dbReference type="ARBA" id="ARBA00022840"/>
    </source>
</evidence>
<evidence type="ECO:0000256" key="7">
    <source>
        <dbReference type="ARBA" id="ARBA00031113"/>
    </source>
</evidence>
<protein>
    <recommendedName>
        <fullName evidence="1">serine--tRNA ligase</fullName>
        <ecNumber evidence="1">6.1.1.11</ecNumber>
    </recommendedName>
    <alternativeName>
        <fullName evidence="7">Seryl-tRNA synthetase</fullName>
    </alternativeName>
</protein>
<dbReference type="InterPro" id="IPR033729">
    <property type="entry name" value="SerRS_core"/>
</dbReference>
<dbReference type="PROSITE" id="PS50862">
    <property type="entry name" value="AA_TRNA_LIGASE_II"/>
    <property type="match status" value="1"/>
</dbReference>
<proteinExistence type="predicted"/>
<dbReference type="PIRSF" id="PIRSF001529">
    <property type="entry name" value="Ser-tRNA-synth_IIa"/>
    <property type="match status" value="1"/>
</dbReference>
<evidence type="ECO:0000256" key="2">
    <source>
        <dbReference type="ARBA" id="ARBA00022598"/>
    </source>
</evidence>
<dbReference type="Gene3D" id="1.10.287.40">
    <property type="entry name" value="Serine-tRNA synthetase, tRNA binding domain"/>
    <property type="match status" value="1"/>
</dbReference>
<dbReference type="Gene3D" id="3.30.930.10">
    <property type="entry name" value="Bira Bifunctional Protein, Domain 2"/>
    <property type="match status" value="1"/>
</dbReference>
<sequence length="489" mass="56509">MLDINLFREDKGYDPQEIRESQKRRGASVELVDQVIAADKKWRQYQYELITMRKDVNILDKKIREFKFAKQDAEKLVTEKKNLEGLIDSKEKEMEEVQEIRDAFLSAVGNLVHETVPCHKDEENNEVIRTWGLPRQEINLWNHVDLAHHLGIVDLEAGREVAGSRGYFLKDYGVLLNQALVNYGLSFLLRRGYTLLQTPFFMQKDVMSQCAQLSQFDDELYKVSGEGDDKYLIATAEQPLSTFHRGQWMDTKSLPIRYAGYSTCFRKEAGSHGKDTLGLFRVHQFEKVEQFCITSPHGTESWTMLEEMLKNSEDFYQELGLPYRVVSVVSGVLNDAAAKKYDLEAWFPASQKYRELVSCSNCTDYQSRNLEIRYGQKKKEDKVKHYVHLLNSTLTATERTLCCILENYQTKEGVKVPEKLQPFMMGMDFLPFRTPIVKTAHTKIIPKIPVASVPHSAVNFVASEMSSFQASKRILLHLFSFGLRFSRQF</sequence>
<organism evidence="10 11">
    <name type="scientific">Sphagnum troendelagicum</name>
    <dbReference type="NCBI Taxonomy" id="128251"/>
    <lineage>
        <taxon>Eukaryota</taxon>
        <taxon>Viridiplantae</taxon>
        <taxon>Streptophyta</taxon>
        <taxon>Embryophyta</taxon>
        <taxon>Bryophyta</taxon>
        <taxon>Sphagnophytina</taxon>
        <taxon>Sphagnopsida</taxon>
        <taxon>Sphagnales</taxon>
        <taxon>Sphagnaceae</taxon>
        <taxon>Sphagnum</taxon>
    </lineage>
</organism>
<feature type="coiled-coil region" evidence="8">
    <location>
        <begin position="66"/>
        <end position="103"/>
    </location>
</feature>
<dbReference type="NCBIfam" id="TIGR00414">
    <property type="entry name" value="serS"/>
    <property type="match status" value="1"/>
</dbReference>
<evidence type="ECO:0000256" key="6">
    <source>
        <dbReference type="ARBA" id="ARBA00023146"/>
    </source>
</evidence>
<dbReference type="InterPro" id="IPR045864">
    <property type="entry name" value="aa-tRNA-synth_II/BPL/LPL"/>
</dbReference>
<keyword evidence="11" id="KW-1185">Reference proteome</keyword>
<evidence type="ECO:0000256" key="8">
    <source>
        <dbReference type="SAM" id="Coils"/>
    </source>
</evidence>
<dbReference type="InterPro" id="IPR015866">
    <property type="entry name" value="Ser-tRNA-synth_1_N"/>
</dbReference>
<dbReference type="SUPFAM" id="SSF55681">
    <property type="entry name" value="Class II aaRS and biotin synthetases"/>
    <property type="match status" value="1"/>
</dbReference>
<dbReference type="InterPro" id="IPR002317">
    <property type="entry name" value="Ser-tRNA-ligase_type_1"/>
</dbReference>
<gene>
    <name evidence="10" type="ORF">CSSPTR1EN2_LOCUS23320</name>
</gene>
<accession>A0ABP0V3C4</accession>
<dbReference type="PRINTS" id="PR00981">
    <property type="entry name" value="TRNASYNTHSER"/>
</dbReference>
<evidence type="ECO:0000313" key="11">
    <source>
        <dbReference type="Proteomes" id="UP001497512"/>
    </source>
</evidence>
<evidence type="ECO:0000313" key="10">
    <source>
        <dbReference type="EMBL" id="CAK9236920.1"/>
    </source>
</evidence>
<feature type="domain" description="Aminoacyl-transfer RNA synthetases class-II family profile" evidence="9">
    <location>
        <begin position="142"/>
        <end position="417"/>
    </location>
</feature>
<keyword evidence="6" id="KW-0030">Aminoacyl-tRNA synthetase</keyword>
<evidence type="ECO:0000256" key="1">
    <source>
        <dbReference type="ARBA" id="ARBA00012840"/>
    </source>
</evidence>
<dbReference type="InterPro" id="IPR010978">
    <property type="entry name" value="tRNA-bd_arm"/>
</dbReference>
<dbReference type="EC" id="6.1.1.11" evidence="1"/>
<dbReference type="Pfam" id="PF00587">
    <property type="entry name" value="tRNA-synt_2b"/>
    <property type="match status" value="1"/>
</dbReference>
<keyword evidence="4" id="KW-0067">ATP-binding</keyword>
<dbReference type="SUPFAM" id="SSF46589">
    <property type="entry name" value="tRNA-binding arm"/>
    <property type="match status" value="1"/>
</dbReference>
<dbReference type="InterPro" id="IPR002314">
    <property type="entry name" value="aa-tRNA-synt_IIb"/>
</dbReference>
<keyword evidence="3" id="KW-0547">Nucleotide-binding</keyword>
<dbReference type="InterPro" id="IPR042103">
    <property type="entry name" value="SerRS_1_N_sf"/>
</dbReference>
<dbReference type="EMBL" id="OZ019901">
    <property type="protein sequence ID" value="CAK9236920.1"/>
    <property type="molecule type" value="Genomic_DNA"/>
</dbReference>
<keyword evidence="5" id="KW-0648">Protein biosynthesis</keyword>
<evidence type="ECO:0000256" key="5">
    <source>
        <dbReference type="ARBA" id="ARBA00022917"/>
    </source>
</evidence>
<dbReference type="CDD" id="cd00770">
    <property type="entry name" value="SerRS_core"/>
    <property type="match status" value="1"/>
</dbReference>
<keyword evidence="2" id="KW-0436">Ligase</keyword>
<keyword evidence="8" id="KW-0175">Coiled coil</keyword>
<name>A0ABP0V3C4_9BRYO</name>
<dbReference type="Pfam" id="PF02403">
    <property type="entry name" value="Seryl_tRNA_N"/>
    <property type="match status" value="1"/>
</dbReference>
<dbReference type="Proteomes" id="UP001497512">
    <property type="component" value="Chromosome 9"/>
</dbReference>
<dbReference type="PANTHER" id="PTHR11778">
    <property type="entry name" value="SERYL-TRNA SYNTHETASE"/>
    <property type="match status" value="1"/>
</dbReference>
<reference evidence="10" key="1">
    <citation type="submission" date="2024-02" db="EMBL/GenBank/DDBJ databases">
        <authorList>
            <consortium name="ELIXIR-Norway"/>
            <consortium name="Elixir Norway"/>
        </authorList>
    </citation>
    <scope>NUCLEOTIDE SEQUENCE</scope>
</reference>
<dbReference type="InterPro" id="IPR006195">
    <property type="entry name" value="aa-tRNA-synth_II"/>
</dbReference>